<keyword evidence="2" id="KW-1185">Reference proteome</keyword>
<evidence type="ECO:0000313" key="1">
    <source>
        <dbReference type="EMBL" id="TPP60294.1"/>
    </source>
</evidence>
<reference evidence="1 2" key="1">
    <citation type="submission" date="2019-04" db="EMBL/GenBank/DDBJ databases">
        <title>Annotation for the trematode Fasciola gigantica.</title>
        <authorList>
            <person name="Choi Y.-J."/>
        </authorList>
    </citation>
    <scope>NUCLEOTIDE SEQUENCE [LARGE SCALE GENOMIC DNA]</scope>
    <source>
        <strain evidence="1">Uganda_cow_1</strain>
    </source>
</reference>
<dbReference type="EMBL" id="SUNJ01009606">
    <property type="protein sequence ID" value="TPP60294.1"/>
    <property type="molecule type" value="Genomic_DNA"/>
</dbReference>
<evidence type="ECO:0000313" key="2">
    <source>
        <dbReference type="Proteomes" id="UP000316759"/>
    </source>
</evidence>
<dbReference type="Proteomes" id="UP000316759">
    <property type="component" value="Unassembled WGS sequence"/>
</dbReference>
<dbReference type="AlphaFoldDB" id="A0A504YGJ6"/>
<name>A0A504YGJ6_FASGI</name>
<accession>A0A504YGJ6</accession>
<organism evidence="1 2">
    <name type="scientific">Fasciola gigantica</name>
    <name type="common">Giant liver fluke</name>
    <dbReference type="NCBI Taxonomy" id="46835"/>
    <lineage>
        <taxon>Eukaryota</taxon>
        <taxon>Metazoa</taxon>
        <taxon>Spiralia</taxon>
        <taxon>Lophotrochozoa</taxon>
        <taxon>Platyhelminthes</taxon>
        <taxon>Trematoda</taxon>
        <taxon>Digenea</taxon>
        <taxon>Plagiorchiida</taxon>
        <taxon>Echinostomata</taxon>
        <taxon>Echinostomatoidea</taxon>
        <taxon>Fasciolidae</taxon>
        <taxon>Fasciola</taxon>
    </lineage>
</organism>
<protein>
    <submittedName>
        <fullName evidence="1">Uncharacterized protein</fullName>
    </submittedName>
</protein>
<proteinExistence type="predicted"/>
<comment type="caution">
    <text evidence="1">The sequence shown here is derived from an EMBL/GenBank/DDBJ whole genome shotgun (WGS) entry which is preliminary data.</text>
</comment>
<gene>
    <name evidence="1" type="ORF">FGIG_09026</name>
</gene>
<dbReference type="OrthoDB" id="6243574at2759"/>
<sequence length="102" mass="11500">MMITLGEIESALCGLSQHKDARPDGIRPTILQPLAEVMTPHVEASFDFYIEERKILEDWGAQIVPIYESERRDLTSNYSPVGLLPVLLKNMERCNGMNSPVI</sequence>